<feature type="compositionally biased region" description="Low complexity" evidence="2">
    <location>
        <begin position="599"/>
        <end position="609"/>
    </location>
</feature>
<dbReference type="Proteomes" id="UP000663864">
    <property type="component" value="Unassembled WGS sequence"/>
</dbReference>
<dbReference type="InterPro" id="IPR058912">
    <property type="entry name" value="HTH_animal"/>
</dbReference>
<dbReference type="PANTHER" id="PTHR21301:SF10">
    <property type="entry name" value="REVERSE TRANSCRIPTASE DOMAIN-CONTAINING PROTEIN"/>
    <property type="match status" value="1"/>
</dbReference>
<dbReference type="PROSITE" id="PS50878">
    <property type="entry name" value="RT_POL"/>
    <property type="match status" value="1"/>
</dbReference>
<dbReference type="Pfam" id="PF26215">
    <property type="entry name" value="HTH_animal"/>
    <property type="match status" value="1"/>
</dbReference>
<evidence type="ECO:0000313" key="5">
    <source>
        <dbReference type="Proteomes" id="UP000663864"/>
    </source>
</evidence>
<keyword evidence="1" id="KW-0175">Coiled coil</keyword>
<reference evidence="4" key="1">
    <citation type="submission" date="2021-02" db="EMBL/GenBank/DDBJ databases">
        <authorList>
            <person name="Nowell W R."/>
        </authorList>
    </citation>
    <scope>NUCLEOTIDE SEQUENCE</scope>
</reference>
<sequence>MNFNHIQQGRYQINNENVNSYQNINGNCDGDASDSINAHLVTDNYDMNDDDDDDNNVKQDYDLDRLFLREQREEREEQIDTISSEEDDDDDNNMENIDTQNQIVMNRSTTIRTLSNSIFQLPSVEGKEENILSQKLNQLSTSGMVNSKKNQESSNSNNKMMSETPDYLAKNNKFLENILSSLVFTTTTITSTNKFEDFRQMAISIHHIKYNQILHSLWTIYLKSGLGELKTSCSIKQPSLTAQLWPISVRSIVKNNIHSSVNEHNACLTYVKERLAELEKHIQQYQSNLSHQTNRLSTVVNNLLIIRQSIETFIEEKLTYLRRRIEHKIQLVNYDYDEYILELQYLQHHPTEIQIQLANQCCLARQQHEITKYELQLLEKRIHQHNNSVSSTSFHNLSISNVPLFDSIDNLEVQQQFYIEYRQVIEQAKIDMLNQYLSSARKQMQQYQDQYKDDIEKFWENQRSLSDHEKLNPTMIDLIEKRANVIAIFTYSIIMNNNINPNHMTTIYSSGEGGSDPPQASLHSPLFPLNHLQSKTVQRSSTAVNHNIQTKTRKKCHGNKKLQRFRKRRRARGMSEAAINKTIAARKPENKKQQEAKNKQNTTTASIPYTTTTTTNDVVLKQRKLDNQNKSVILMSTKLKRDDVTSQDNHPNMVPSSFNQLQIPSSTVKKMKKSIPFIQIIQSTSTISINTNYPPSTYLTKLPHLIFDALSQQLNCVVNKKDQQIFIHLRLHLFDRQFRLDVDRHLWQSYLDLASHEQIWPQYIYQIAETNQSHVCQQYVLTQLTDIKQQLDQCNSELSKQASSSSSIPLLLPSLNILDSCLKEYVYSQQNYLFKRINQQLIRCKNDISDQKLYQQLLAYHLTIEQQQAIQQLINLRQIQLQVYEDMIMLKERILHRFLPPNFYQIEEYIAPNDYYSPPITDHSLVEIKTKRRKILQHVKRTLINIYMCAYETKIDEYEQEYQQILNEIELEYSNNTSIVIINGLTLFDAIKAYMLHRTNFIQQEIYYKIAYFRQIIAQRRQRSSTAKKTIGVSPQVTIDVLHHIFNDDELTYLSKGESYIRPNQSALRPYKHRNSQIQTECKHIKDAVECQLTRYCHRSPPKTMLDRYGELLQQRLHRRFMAPLSFVDFKHAQQEKDIVKSIRRKLRKQKQILRVCDKGGGLHISEKSEYERKAAEYRRDTNAYEELSYNPLEEMFKNVTSVLNELKDKKQLSFYRYNQIVPKINDIKLSYMYFNPKAHKEGSPLRPIINTIKSVTRQISEFLDQLIRPIYNEHSKENTIIDGVNLIQRLEKYTSDGHLKTSTYFCTFDITNLYTMIPQDESIKILGLFLRHYVGEYVKGVSVTTIEKLSEIVLKQNAFVCDNKFYRQVIGGAMGSPFTLTLANIFMWHWEQCWIRRQNHLQEIYGRYIDDVFFTSNEPTETIQQLLKDANGWHSNIKLQANIGKSVTFLDVLVNNDQGVLHTSVYHKPSAEPYVVPFDSDHPRYTFANVVQTALVRAIRYSSTFKAFNIERRTIELLLLYNGYPITYIDKQFRKVFLDAISDTSLLPKIDDEYKFFQLRRKLMGQPTPRQSQIDAQIAQSKQHREDYIEQQVKSSIATSTSTTTPPHGQKCQDNIIIHYTHENRFTSMKRDMHEIFREAFKGLGIETVRLIVGHRTSPNTQRELIRKRPHISLLKVKHKGNKL</sequence>
<accession>A0A815NQJ9</accession>
<evidence type="ECO:0000256" key="1">
    <source>
        <dbReference type="SAM" id="Coils"/>
    </source>
</evidence>
<proteinExistence type="predicted"/>
<dbReference type="InterPro" id="IPR000477">
    <property type="entry name" value="RT_dom"/>
</dbReference>
<evidence type="ECO:0000259" key="3">
    <source>
        <dbReference type="PROSITE" id="PS50878"/>
    </source>
</evidence>
<dbReference type="PANTHER" id="PTHR21301">
    <property type="entry name" value="REVERSE TRANSCRIPTASE"/>
    <property type="match status" value="1"/>
</dbReference>
<feature type="compositionally biased region" description="Basic residues" evidence="2">
    <location>
        <begin position="551"/>
        <end position="572"/>
    </location>
</feature>
<name>A0A815NQJ9_9BILA</name>
<gene>
    <name evidence="4" type="ORF">ZHD862_LOCUS34571</name>
</gene>
<feature type="domain" description="Reverse transcriptase" evidence="3">
    <location>
        <begin position="1217"/>
        <end position="1466"/>
    </location>
</feature>
<feature type="compositionally biased region" description="Acidic residues" evidence="2">
    <location>
        <begin position="76"/>
        <end position="93"/>
    </location>
</feature>
<feature type="coiled-coil region" evidence="1">
    <location>
        <begin position="430"/>
        <end position="457"/>
    </location>
</feature>
<comment type="caution">
    <text evidence="4">The sequence shown here is derived from an EMBL/GenBank/DDBJ whole genome shotgun (WGS) entry which is preliminary data.</text>
</comment>
<evidence type="ECO:0000313" key="4">
    <source>
        <dbReference type="EMBL" id="CAF1435331.1"/>
    </source>
</evidence>
<feature type="region of interest" description="Disordered" evidence="2">
    <location>
        <begin position="71"/>
        <end position="95"/>
    </location>
</feature>
<evidence type="ECO:0000256" key="2">
    <source>
        <dbReference type="SAM" id="MobiDB-lite"/>
    </source>
</evidence>
<organism evidence="4 5">
    <name type="scientific">Rotaria sordida</name>
    <dbReference type="NCBI Taxonomy" id="392033"/>
    <lineage>
        <taxon>Eukaryota</taxon>
        <taxon>Metazoa</taxon>
        <taxon>Spiralia</taxon>
        <taxon>Gnathifera</taxon>
        <taxon>Rotifera</taxon>
        <taxon>Eurotatoria</taxon>
        <taxon>Bdelloidea</taxon>
        <taxon>Philodinida</taxon>
        <taxon>Philodinidae</taxon>
        <taxon>Rotaria</taxon>
    </lineage>
</organism>
<feature type="compositionally biased region" description="Basic and acidic residues" evidence="2">
    <location>
        <begin position="586"/>
        <end position="598"/>
    </location>
</feature>
<feature type="coiled-coil region" evidence="1">
    <location>
        <begin position="268"/>
        <end position="295"/>
    </location>
</feature>
<protein>
    <recommendedName>
        <fullName evidence="3">Reverse transcriptase domain-containing protein</fullName>
    </recommendedName>
</protein>
<dbReference type="EMBL" id="CAJNOT010004523">
    <property type="protein sequence ID" value="CAF1435331.1"/>
    <property type="molecule type" value="Genomic_DNA"/>
</dbReference>
<feature type="region of interest" description="Disordered" evidence="2">
    <location>
        <begin position="551"/>
        <end position="609"/>
    </location>
</feature>